<gene>
    <name evidence="11" type="ORF">BaRGS_00009557</name>
</gene>
<feature type="region of interest" description="Disordered" evidence="9">
    <location>
        <begin position="473"/>
        <end position="524"/>
    </location>
</feature>
<keyword evidence="12" id="KW-1185">Reference proteome</keyword>
<evidence type="ECO:0000256" key="2">
    <source>
        <dbReference type="ARBA" id="ARBA00007688"/>
    </source>
</evidence>
<evidence type="ECO:0000256" key="3">
    <source>
        <dbReference type="ARBA" id="ARBA00011538"/>
    </source>
</evidence>
<evidence type="ECO:0000256" key="5">
    <source>
        <dbReference type="ARBA" id="ARBA00023015"/>
    </source>
</evidence>
<sequence>MAEGKDSKEQKVGSNLPLESVRVIAESVGIPSLPDEAASFLAEDCSYRLKTVVQEAQKCMFHGKRRKLSTSDFDAALQSKNVEPLYGFHAPDLIPFRFTSGGGRELHFNEEKEMDLQEVINSTLPKVPLDLAIKAHWLSIEGVQPAIPENPPPASKDQQKKEILDTGVKNLIDKGHKTQPVHDRASRHKHRHHKTDMVKLKDLTTHELSVEQQLYYKEITESCVGPDESRRSEALQSLASDPGLHQMLPRFITFVAEGVKINVVQNNLALLIYLMRMVKSLLDNQTLYLEKYLHELIPAVGTCIISRQLCLRPDMDNHWALRDFAARLMATICKNFSSNSNNIQARTTKLFVNALQHEKVALATQYGALAGLGELGQEVIKTCILPYLRGLGERMRQAIEGPIVNNVDKIASEHIKKQLTKYLPSVLKSSGVNETVEDYTNAYGYLGSLLLNSIQKERQVSVISPLTTGRPTLQIQQPGRAPQQIVIQQPGSSSTPVTPSAASFFSASGGQTPRTPSTPVGSGGQQKFVIVTSQPPRPVSELSTSTGAVNSSVPTIVKMVSAQGSSSSSSALQAGAGHKVVVIQGAGIKQEPCGVIQSAATSASSMNPAPSVVVSSSQDMGVKSIFPGQGSISFTVRKEEKP</sequence>
<feature type="compositionally biased region" description="Polar residues" evidence="9">
    <location>
        <begin position="509"/>
        <end position="520"/>
    </location>
</feature>
<dbReference type="AlphaFoldDB" id="A0ABD0LIY7"/>
<dbReference type="FunFam" id="1.25.40.770:FF:000001">
    <property type="entry name" value="Transcription initiation factor TFIID subunit 6"/>
    <property type="match status" value="1"/>
</dbReference>
<dbReference type="InterPro" id="IPR004823">
    <property type="entry name" value="TAF_TATA-bd_Histone-like_dom"/>
</dbReference>
<organism evidence="11 12">
    <name type="scientific">Batillaria attramentaria</name>
    <dbReference type="NCBI Taxonomy" id="370345"/>
    <lineage>
        <taxon>Eukaryota</taxon>
        <taxon>Metazoa</taxon>
        <taxon>Spiralia</taxon>
        <taxon>Lophotrochozoa</taxon>
        <taxon>Mollusca</taxon>
        <taxon>Gastropoda</taxon>
        <taxon>Caenogastropoda</taxon>
        <taxon>Sorbeoconcha</taxon>
        <taxon>Cerithioidea</taxon>
        <taxon>Batillariidae</taxon>
        <taxon>Batillaria</taxon>
    </lineage>
</organism>
<evidence type="ECO:0000256" key="1">
    <source>
        <dbReference type="ARBA" id="ARBA00004123"/>
    </source>
</evidence>
<dbReference type="Pfam" id="PF07571">
    <property type="entry name" value="TAF6_C"/>
    <property type="match status" value="1"/>
</dbReference>
<dbReference type="EMBL" id="JACVVK020000045">
    <property type="protein sequence ID" value="KAK7499297.1"/>
    <property type="molecule type" value="Genomic_DNA"/>
</dbReference>
<keyword evidence="5" id="KW-0805">Transcription regulation</keyword>
<keyword evidence="6" id="KW-0804">Transcription</keyword>
<evidence type="ECO:0000256" key="7">
    <source>
        <dbReference type="ARBA" id="ARBA00023242"/>
    </source>
</evidence>
<evidence type="ECO:0000256" key="9">
    <source>
        <dbReference type="SAM" id="MobiDB-lite"/>
    </source>
</evidence>
<evidence type="ECO:0000313" key="12">
    <source>
        <dbReference type="Proteomes" id="UP001519460"/>
    </source>
</evidence>
<comment type="subunit">
    <text evidence="3">The nucleosome is a histone octamer containing two molecules each of H2A, H2B, H3 and H4 assembled in one H3-H4 heterotetramer and two H2A-H2B heterodimers. The octamer wraps approximately 147 bp of DNA.</text>
</comment>
<dbReference type="SUPFAM" id="SSF47113">
    <property type="entry name" value="Histone-fold"/>
    <property type="match status" value="1"/>
</dbReference>
<name>A0ABD0LIY7_9CAEN</name>
<dbReference type="SMART" id="SM00803">
    <property type="entry name" value="TAF"/>
    <property type="match status" value="1"/>
</dbReference>
<evidence type="ECO:0000313" key="11">
    <source>
        <dbReference type="EMBL" id="KAK7499297.1"/>
    </source>
</evidence>
<evidence type="ECO:0000256" key="4">
    <source>
        <dbReference type="ARBA" id="ARBA00020836"/>
    </source>
</evidence>
<evidence type="ECO:0000259" key="10">
    <source>
        <dbReference type="SMART" id="SM00803"/>
    </source>
</evidence>
<feature type="domain" description="TATA box binding protein associated factor (TAF) histone-like fold" evidence="10">
    <location>
        <begin position="14"/>
        <end position="78"/>
    </location>
</feature>
<dbReference type="InterPro" id="IPR009072">
    <property type="entry name" value="Histone-fold"/>
</dbReference>
<proteinExistence type="inferred from homology"/>
<comment type="caution">
    <text evidence="11">The sequence shown here is derived from an EMBL/GenBank/DDBJ whole genome shotgun (WGS) entry which is preliminary data.</text>
</comment>
<dbReference type="Pfam" id="PF02969">
    <property type="entry name" value="TAF"/>
    <property type="match status" value="1"/>
</dbReference>
<dbReference type="InterPro" id="IPR011442">
    <property type="entry name" value="TAF6_C"/>
</dbReference>
<comment type="similarity">
    <text evidence="2">Belongs to the TAF6 family.</text>
</comment>
<dbReference type="Gene3D" id="1.10.20.10">
    <property type="entry name" value="Histone, subunit A"/>
    <property type="match status" value="1"/>
</dbReference>
<evidence type="ECO:0000256" key="8">
    <source>
        <dbReference type="ARBA" id="ARBA00040091"/>
    </source>
</evidence>
<accession>A0ABD0LIY7</accession>
<dbReference type="PANTHER" id="PTHR10221">
    <property type="entry name" value="TRANSCRIPTION INITIATION FACTOR TFIID SUBUNIT 6"/>
    <property type="match status" value="1"/>
</dbReference>
<comment type="subcellular location">
    <subcellularLocation>
        <location evidence="1">Nucleus</location>
    </subcellularLocation>
</comment>
<dbReference type="SUPFAM" id="SSF48371">
    <property type="entry name" value="ARM repeat"/>
    <property type="match status" value="1"/>
</dbReference>
<dbReference type="InterPro" id="IPR046344">
    <property type="entry name" value="TAF6_C_sf"/>
</dbReference>
<dbReference type="GO" id="GO:0005634">
    <property type="term" value="C:nucleus"/>
    <property type="evidence" value="ECO:0007669"/>
    <property type="project" value="UniProtKB-SubCell"/>
</dbReference>
<dbReference type="CDD" id="cd08050">
    <property type="entry name" value="TAF6C"/>
    <property type="match status" value="1"/>
</dbReference>
<dbReference type="PANTHER" id="PTHR10221:SF9">
    <property type="entry name" value="TRANSCRIPTION INITIATION FACTOR TFIID SUBUNIT 6"/>
    <property type="match status" value="1"/>
</dbReference>
<dbReference type="FunFam" id="1.10.20.10:FF:000030">
    <property type="entry name" value="Transcription initiation factor TFIID subunit 6"/>
    <property type="match status" value="1"/>
</dbReference>
<dbReference type="Proteomes" id="UP001519460">
    <property type="component" value="Unassembled WGS sequence"/>
</dbReference>
<dbReference type="InterPro" id="IPR037796">
    <property type="entry name" value="TAF6"/>
</dbReference>
<dbReference type="InterPro" id="IPR016024">
    <property type="entry name" value="ARM-type_fold"/>
</dbReference>
<feature type="compositionally biased region" description="Low complexity" evidence="9">
    <location>
        <begin position="492"/>
        <end position="508"/>
    </location>
</feature>
<reference evidence="11 12" key="1">
    <citation type="journal article" date="2023" name="Sci. Data">
        <title>Genome assembly of the Korean intertidal mud-creeper Batillaria attramentaria.</title>
        <authorList>
            <person name="Patra A.K."/>
            <person name="Ho P.T."/>
            <person name="Jun S."/>
            <person name="Lee S.J."/>
            <person name="Kim Y."/>
            <person name="Won Y.J."/>
        </authorList>
    </citation>
    <scope>NUCLEOTIDE SEQUENCE [LARGE SCALE GENOMIC DNA]</scope>
    <source>
        <strain evidence="11">Wonlab-2016</strain>
    </source>
</reference>
<dbReference type="Gene3D" id="1.25.40.770">
    <property type="entry name" value="TAF6, C-terminal HEAT repeat domain"/>
    <property type="match status" value="1"/>
</dbReference>
<dbReference type="CDD" id="cd22931">
    <property type="entry name" value="HFD_TAF6"/>
    <property type="match status" value="1"/>
</dbReference>
<protein>
    <recommendedName>
        <fullName evidence="4">Histone H4</fullName>
    </recommendedName>
    <alternativeName>
        <fullName evidence="8">Transcription initiation factor TFIID subunit 6</fullName>
    </alternativeName>
</protein>
<keyword evidence="7" id="KW-0539">Nucleus</keyword>
<evidence type="ECO:0000256" key="6">
    <source>
        <dbReference type="ARBA" id="ARBA00023163"/>
    </source>
</evidence>